<accession>A0AAW6LSH2</accession>
<feature type="compositionally biased region" description="Polar residues" evidence="1">
    <location>
        <begin position="90"/>
        <end position="100"/>
    </location>
</feature>
<gene>
    <name evidence="2" type="ORF">PXH69_32245</name>
</gene>
<evidence type="ECO:0000256" key="1">
    <source>
        <dbReference type="SAM" id="MobiDB-lite"/>
    </source>
</evidence>
<protein>
    <submittedName>
        <fullName evidence="2">Uncharacterized protein</fullName>
    </submittedName>
</protein>
<proteinExistence type="predicted"/>
<dbReference type="EMBL" id="JARDXE010000030">
    <property type="protein sequence ID" value="MDE8649649.1"/>
    <property type="molecule type" value="Genomic_DNA"/>
</dbReference>
<name>A0AAW6LSH2_RHOSG</name>
<comment type="caution">
    <text evidence="2">The sequence shown here is derived from an EMBL/GenBank/DDBJ whole genome shotgun (WGS) entry which is preliminary data.</text>
</comment>
<dbReference type="AlphaFoldDB" id="A0AAW6LSH2"/>
<organism evidence="2 3">
    <name type="scientific">Rhodococcus qingshengii</name>
    <dbReference type="NCBI Taxonomy" id="334542"/>
    <lineage>
        <taxon>Bacteria</taxon>
        <taxon>Bacillati</taxon>
        <taxon>Actinomycetota</taxon>
        <taxon>Actinomycetes</taxon>
        <taxon>Mycobacteriales</taxon>
        <taxon>Nocardiaceae</taxon>
        <taxon>Rhodococcus</taxon>
        <taxon>Rhodococcus erythropolis group</taxon>
    </lineage>
</organism>
<reference evidence="2" key="1">
    <citation type="submission" date="2023-02" db="EMBL/GenBank/DDBJ databases">
        <title>A novel hydrolase synthesized by Rhodococcus erythropolis HQ is responsible for the detoxification of Zearalenone.</title>
        <authorList>
            <person name="Hu J."/>
            <person name="Xu J."/>
        </authorList>
    </citation>
    <scope>NUCLEOTIDE SEQUENCE</scope>
    <source>
        <strain evidence="2">HQ</strain>
    </source>
</reference>
<evidence type="ECO:0000313" key="2">
    <source>
        <dbReference type="EMBL" id="MDE8649649.1"/>
    </source>
</evidence>
<feature type="region of interest" description="Disordered" evidence="1">
    <location>
        <begin position="83"/>
        <end position="107"/>
    </location>
</feature>
<dbReference type="RefSeq" id="WP_257233682.1">
    <property type="nucleotide sequence ID" value="NZ_CP077418.1"/>
</dbReference>
<evidence type="ECO:0000313" key="3">
    <source>
        <dbReference type="Proteomes" id="UP001217325"/>
    </source>
</evidence>
<dbReference type="Proteomes" id="UP001217325">
    <property type="component" value="Unassembled WGS sequence"/>
</dbReference>
<sequence>MEVLGFSDRYFSTHLLATCMDTGDGSELTGHDGRIDPADRRPLLTPIDRWGHTPLTATPLTARAVADIIAAHLSGQAPRHIRLPLRRSTENNSLTKQATDIESLGDD</sequence>